<protein>
    <submittedName>
        <fullName evidence="2">Keratin associated protein</fullName>
    </submittedName>
</protein>
<evidence type="ECO:0000313" key="3">
    <source>
        <dbReference type="Proteomes" id="UP000031599"/>
    </source>
</evidence>
<dbReference type="Proteomes" id="UP000031599">
    <property type="component" value="Unassembled WGS sequence"/>
</dbReference>
<keyword evidence="1" id="KW-0732">Signal</keyword>
<dbReference type="GO" id="GO:0005882">
    <property type="term" value="C:intermediate filament"/>
    <property type="evidence" value="ECO:0007669"/>
    <property type="project" value="UniProtKB-KW"/>
</dbReference>
<keyword evidence="2" id="KW-0416">Keratin</keyword>
<name>A0A0C2DG09_9BACT</name>
<gene>
    <name evidence="2" type="ORF">DB30_00307</name>
</gene>
<evidence type="ECO:0000256" key="1">
    <source>
        <dbReference type="SAM" id="SignalP"/>
    </source>
</evidence>
<organism evidence="2 3">
    <name type="scientific">Enhygromyxa salina</name>
    <dbReference type="NCBI Taxonomy" id="215803"/>
    <lineage>
        <taxon>Bacteria</taxon>
        <taxon>Pseudomonadati</taxon>
        <taxon>Myxococcota</taxon>
        <taxon>Polyangia</taxon>
        <taxon>Nannocystales</taxon>
        <taxon>Nannocystaceae</taxon>
        <taxon>Enhygromyxa</taxon>
    </lineage>
</organism>
<dbReference type="EMBL" id="JMCC02000010">
    <property type="protein sequence ID" value="KIG18622.1"/>
    <property type="molecule type" value="Genomic_DNA"/>
</dbReference>
<comment type="caution">
    <text evidence="2">The sequence shown here is derived from an EMBL/GenBank/DDBJ whole genome shotgun (WGS) entry which is preliminary data.</text>
</comment>
<feature type="chain" id="PRO_5002147426" evidence="1">
    <location>
        <begin position="25"/>
        <end position="443"/>
    </location>
</feature>
<proteinExistence type="predicted"/>
<dbReference type="RefSeq" id="WP_052546951.1">
    <property type="nucleotide sequence ID" value="NZ_JMCC02000010.1"/>
</dbReference>
<reference evidence="2 3" key="1">
    <citation type="submission" date="2014-12" db="EMBL/GenBank/DDBJ databases">
        <title>Genome assembly of Enhygromyxa salina DSM 15201.</title>
        <authorList>
            <person name="Sharma G."/>
            <person name="Subramanian S."/>
        </authorList>
    </citation>
    <scope>NUCLEOTIDE SEQUENCE [LARGE SCALE GENOMIC DNA]</scope>
    <source>
        <strain evidence="2 3">DSM 15201</strain>
    </source>
</reference>
<sequence>MVDIQKKPYLPFLACGLISGIAIASPGCDAVGDLAEQCGLVCPDTGILEGNASISGSVSIDAFFGAVVDVRTAALDVSGTIRAQLEGIAASLEIEGYADLSLDDLTAAVTAGLEAKFTTTLEGGISITFEPPKCEANVELAVSAAAECDIEADPGSIEAKCMGSCEVSAEVAAECEASGTLECTGQAPSFECSGSCSGSCQLEVAAECGGTCQGTCEGECSSCTGGTCNTDGNGNITNCNGSCSSMCQGTCELSAGGECSGRCEGECTYMPAMGGCEANATAKCDVSAMADVECQGKCEGSVEPPSVSAECQASVEAKAEANVECTPPSLSVEFQFKGDLDANEEAAFRIWLEGFKGRFSAMLAASAKLERVGVAAQGLISASGGAVADVAGDLSVNGNLKLKIGAVCAIAELKNVSTALGEATGAISGSVSAVASVSGAVGG</sequence>
<dbReference type="AlphaFoldDB" id="A0A0C2DG09"/>
<accession>A0A0C2DG09</accession>
<feature type="signal peptide" evidence="1">
    <location>
        <begin position="1"/>
        <end position="24"/>
    </location>
</feature>
<evidence type="ECO:0000313" key="2">
    <source>
        <dbReference type="EMBL" id="KIG18622.1"/>
    </source>
</evidence>